<dbReference type="InterPro" id="IPR008462">
    <property type="entry name" value="CsbD"/>
</dbReference>
<accession>Q2J6D8</accession>
<feature type="compositionally biased region" description="Basic and acidic residues" evidence="2">
    <location>
        <begin position="8"/>
        <end position="60"/>
    </location>
</feature>
<evidence type="ECO:0000256" key="1">
    <source>
        <dbReference type="ARBA" id="ARBA00009129"/>
    </source>
</evidence>
<dbReference type="HOGENOM" id="CLU_135567_1_1_11"/>
<feature type="region of interest" description="Disordered" evidence="2">
    <location>
        <begin position="1"/>
        <end position="60"/>
    </location>
</feature>
<reference evidence="4 5" key="1">
    <citation type="journal article" date="2007" name="Genome Res.">
        <title>Genome characteristics of facultatively symbiotic Frankia sp. strains reflect host range and host plant biogeography.</title>
        <authorList>
            <person name="Normand P."/>
            <person name="Lapierre P."/>
            <person name="Tisa L.S."/>
            <person name="Gogarten J.P."/>
            <person name="Alloisio N."/>
            <person name="Bagnarol E."/>
            <person name="Bassi C.A."/>
            <person name="Berry A.M."/>
            <person name="Bickhart D.M."/>
            <person name="Choisne N."/>
            <person name="Couloux A."/>
            <person name="Cournoyer B."/>
            <person name="Cruveiller S."/>
            <person name="Daubin V."/>
            <person name="Demange N."/>
            <person name="Francino M.P."/>
            <person name="Goltsman E."/>
            <person name="Huang Y."/>
            <person name="Kopp O.R."/>
            <person name="Labarre L."/>
            <person name="Lapidus A."/>
            <person name="Lavire C."/>
            <person name="Marechal J."/>
            <person name="Martinez M."/>
            <person name="Mastronunzio J.E."/>
            <person name="Mullin B.C."/>
            <person name="Niemann J."/>
            <person name="Pujic P."/>
            <person name="Rawnsley T."/>
            <person name="Rouy Z."/>
            <person name="Schenowitz C."/>
            <person name="Sellstedt A."/>
            <person name="Tavares F."/>
            <person name="Tomkins J.P."/>
            <person name="Vallenet D."/>
            <person name="Valverde C."/>
            <person name="Wall L.G."/>
            <person name="Wang Y."/>
            <person name="Medigue C."/>
            <person name="Benson D.R."/>
        </authorList>
    </citation>
    <scope>NUCLEOTIDE SEQUENCE [LARGE SCALE GENOMIC DNA]</scope>
    <source>
        <strain evidence="5">DSM 45818 / CECT 9043 / CcI3</strain>
    </source>
</reference>
<dbReference type="EMBL" id="CP000249">
    <property type="protein sequence ID" value="ABD13154.1"/>
    <property type="molecule type" value="Genomic_DNA"/>
</dbReference>
<gene>
    <name evidence="4" type="ordered locus">Francci3_3804</name>
</gene>
<dbReference type="AlphaFoldDB" id="Q2J6D8"/>
<dbReference type="PhylomeDB" id="Q2J6D8"/>
<organism evidence="4 5">
    <name type="scientific">Frankia casuarinae (strain DSM 45818 / CECT 9043 / HFP020203 / CcI3)</name>
    <dbReference type="NCBI Taxonomy" id="106370"/>
    <lineage>
        <taxon>Bacteria</taxon>
        <taxon>Bacillati</taxon>
        <taxon>Actinomycetota</taxon>
        <taxon>Actinomycetes</taxon>
        <taxon>Frankiales</taxon>
        <taxon>Frankiaceae</taxon>
        <taxon>Frankia</taxon>
    </lineage>
</organism>
<evidence type="ECO:0000256" key="2">
    <source>
        <dbReference type="SAM" id="MobiDB-lite"/>
    </source>
</evidence>
<dbReference type="KEGG" id="fra:Francci3_3804"/>
<name>Q2J6D8_FRACC</name>
<dbReference type="InterPro" id="IPR036629">
    <property type="entry name" value="YjbJ_sf"/>
</dbReference>
<evidence type="ECO:0000259" key="3">
    <source>
        <dbReference type="Pfam" id="PF05532"/>
    </source>
</evidence>
<evidence type="ECO:0000313" key="5">
    <source>
        <dbReference type="Proteomes" id="UP000001937"/>
    </source>
</evidence>
<dbReference type="Proteomes" id="UP000001937">
    <property type="component" value="Chromosome"/>
</dbReference>
<proteinExistence type="inferred from homology"/>
<dbReference type="STRING" id="106370.Francci3_3804"/>
<dbReference type="SUPFAM" id="SSF69047">
    <property type="entry name" value="Hypothetical protein YjbJ"/>
    <property type="match status" value="1"/>
</dbReference>
<comment type="similarity">
    <text evidence="1">Belongs to the UPF0337 (CsbD) family.</text>
</comment>
<protein>
    <submittedName>
        <fullName evidence="4">CsbD-like</fullName>
    </submittedName>
</protein>
<dbReference type="Gene3D" id="1.10.1470.10">
    <property type="entry name" value="YjbJ"/>
    <property type="match status" value="1"/>
</dbReference>
<sequence length="60" mass="6703">MSAVSFTDKVRNKMQELRGRTKEQAGKATENRDLQAEGRGERGVADLKNAGEKAKEAFRH</sequence>
<keyword evidence="5" id="KW-1185">Reference proteome</keyword>
<dbReference type="Pfam" id="PF05532">
    <property type="entry name" value="CsbD"/>
    <property type="match status" value="1"/>
</dbReference>
<feature type="domain" description="CsbD-like" evidence="3">
    <location>
        <begin position="8"/>
        <end position="60"/>
    </location>
</feature>
<evidence type="ECO:0000313" key="4">
    <source>
        <dbReference type="EMBL" id="ABD13154.1"/>
    </source>
</evidence>
<dbReference type="eggNOG" id="COG3237">
    <property type="taxonomic scope" value="Bacteria"/>
</dbReference>